<keyword evidence="3" id="KW-0820">tRNA-binding</keyword>
<evidence type="ECO:0000256" key="2">
    <source>
        <dbReference type="ARBA" id="ARBA00002790"/>
    </source>
</evidence>
<gene>
    <name evidence="16" type="ORF">MXMO3_02104</name>
</gene>
<sequence>MLSPIKIGDHTLPNNAFLAPLSGITDKSFRTISARFGAGMVVSEMIASAALTNGHKDMARRLGRPEKLPHIVQLAGCEPHWLAEGAKIAEDAGADIIDINMGCPSKRVTNGYAGSALMRVPDKAVEIIEAVVAATTRPVTLKMRLGWNDENLNAPQLAKDAEACGVQMVTVHGRTRQQFYKGKARWAPIREVVDAVKVPVVVNGDIVDLNAARDALAASGAQAVMIGRGAQGQPWLVGQVGDALAGRTPEAAPTGQARLALILEHYAMIIDEYGEQLGVRCARKHLGWYLEVLEHEGAAIDGATRKRLLTADKSADVPDILATIFDQVEATAA</sequence>
<evidence type="ECO:0000256" key="13">
    <source>
        <dbReference type="PIRSR" id="PIRSR006621-1"/>
    </source>
</evidence>
<comment type="cofactor">
    <cofactor evidence="1 12 14">
        <name>FMN</name>
        <dbReference type="ChEBI" id="CHEBI:58210"/>
    </cofactor>
</comment>
<dbReference type="InterPro" id="IPR013785">
    <property type="entry name" value="Aldolase_TIM"/>
</dbReference>
<dbReference type="AlphaFoldDB" id="A0A2R4MFA3"/>
<dbReference type="SUPFAM" id="SSF51395">
    <property type="entry name" value="FMN-linked oxidoreductases"/>
    <property type="match status" value="1"/>
</dbReference>
<evidence type="ECO:0000256" key="1">
    <source>
        <dbReference type="ARBA" id="ARBA00001917"/>
    </source>
</evidence>
<dbReference type="NCBIfam" id="TIGR00737">
    <property type="entry name" value="nifR3_yhdG"/>
    <property type="match status" value="1"/>
</dbReference>
<evidence type="ECO:0000256" key="9">
    <source>
        <dbReference type="ARBA" id="ARBA00023002"/>
    </source>
</evidence>
<evidence type="ECO:0000256" key="11">
    <source>
        <dbReference type="ARBA" id="ARBA00048802"/>
    </source>
</evidence>
<protein>
    <recommendedName>
        <fullName evidence="12">tRNA-dihydrouridine synthase</fullName>
        <ecNumber evidence="12">1.3.1.-</ecNumber>
    </recommendedName>
</protein>
<evidence type="ECO:0000256" key="4">
    <source>
        <dbReference type="ARBA" id="ARBA00022630"/>
    </source>
</evidence>
<dbReference type="InterPro" id="IPR018517">
    <property type="entry name" value="tRNA_hU_synthase_CS"/>
</dbReference>
<proteinExistence type="inferred from homology"/>
<dbReference type="EC" id="1.3.1.-" evidence="12"/>
<dbReference type="InterPro" id="IPR024036">
    <property type="entry name" value="tRNA-dHydroUridine_Synthase_C"/>
</dbReference>
<comment type="function">
    <text evidence="2 12">Catalyzes the synthesis of 5,6-dihydrouridine (D), a modified base found in the D-loop of most tRNAs, via the reduction of the C5-C6 double bond in target uridines.</text>
</comment>
<accession>A0A2R4MFA3</accession>
<dbReference type="InterPro" id="IPR004652">
    <property type="entry name" value="DusB-like"/>
</dbReference>
<evidence type="ECO:0000256" key="6">
    <source>
        <dbReference type="ARBA" id="ARBA00022694"/>
    </source>
</evidence>
<dbReference type="PROSITE" id="PS01136">
    <property type="entry name" value="UPF0034"/>
    <property type="match status" value="1"/>
</dbReference>
<evidence type="ECO:0000313" key="16">
    <source>
        <dbReference type="EMBL" id="AVX04625.1"/>
    </source>
</evidence>
<dbReference type="PIRSF" id="PIRSF006621">
    <property type="entry name" value="Dus"/>
    <property type="match status" value="1"/>
</dbReference>
<keyword evidence="17" id="KW-1185">Reference proteome</keyword>
<evidence type="ECO:0000256" key="3">
    <source>
        <dbReference type="ARBA" id="ARBA00022555"/>
    </source>
</evidence>
<dbReference type="Pfam" id="PF01207">
    <property type="entry name" value="Dus"/>
    <property type="match status" value="1"/>
</dbReference>
<keyword evidence="14" id="KW-0547">Nucleotide-binding</keyword>
<dbReference type="GO" id="GO:0017150">
    <property type="term" value="F:tRNA dihydrouridine synthase activity"/>
    <property type="evidence" value="ECO:0007669"/>
    <property type="project" value="InterPro"/>
</dbReference>
<reference evidence="16 17" key="1">
    <citation type="submission" date="2017-05" db="EMBL/GenBank/DDBJ databases">
        <title>Genome Analysis of Maritalea myrionectae HL2708#5.</title>
        <authorList>
            <consortium name="Cotde Inc.-PKNU"/>
            <person name="Jang D."/>
            <person name="Oh H.-M."/>
        </authorList>
    </citation>
    <scope>NUCLEOTIDE SEQUENCE [LARGE SCALE GENOMIC DNA]</scope>
    <source>
        <strain evidence="16 17">HL2708#5</strain>
    </source>
</reference>
<evidence type="ECO:0000259" key="15">
    <source>
        <dbReference type="Pfam" id="PF01207"/>
    </source>
</evidence>
<dbReference type="GO" id="GO:0000049">
    <property type="term" value="F:tRNA binding"/>
    <property type="evidence" value="ECO:0007669"/>
    <property type="project" value="UniProtKB-KW"/>
</dbReference>
<keyword evidence="8" id="KW-0694">RNA-binding</keyword>
<dbReference type="RefSeq" id="WP_117395824.1">
    <property type="nucleotide sequence ID" value="NZ_CP021330.1"/>
</dbReference>
<dbReference type="EMBL" id="CP021330">
    <property type="protein sequence ID" value="AVX04625.1"/>
    <property type="molecule type" value="Genomic_DNA"/>
</dbReference>
<feature type="domain" description="DUS-like FMN-binding" evidence="15">
    <location>
        <begin position="18"/>
        <end position="294"/>
    </location>
</feature>
<comment type="catalytic activity">
    <reaction evidence="11">
        <text>a 5,6-dihydrouridine in tRNA + NAD(+) = a uridine in tRNA + NADH + H(+)</text>
        <dbReference type="Rhea" id="RHEA:54452"/>
        <dbReference type="Rhea" id="RHEA-COMP:13339"/>
        <dbReference type="Rhea" id="RHEA-COMP:13887"/>
        <dbReference type="ChEBI" id="CHEBI:15378"/>
        <dbReference type="ChEBI" id="CHEBI:57540"/>
        <dbReference type="ChEBI" id="CHEBI:57945"/>
        <dbReference type="ChEBI" id="CHEBI:65315"/>
        <dbReference type="ChEBI" id="CHEBI:74443"/>
    </reaction>
</comment>
<keyword evidence="5 12" id="KW-0288">FMN</keyword>
<dbReference type="Gene3D" id="3.20.20.70">
    <property type="entry name" value="Aldolase class I"/>
    <property type="match status" value="1"/>
</dbReference>
<name>A0A2R4MFA3_9HYPH</name>
<evidence type="ECO:0000256" key="8">
    <source>
        <dbReference type="ARBA" id="ARBA00022884"/>
    </source>
</evidence>
<dbReference type="GO" id="GO:0050660">
    <property type="term" value="F:flavin adenine dinucleotide binding"/>
    <property type="evidence" value="ECO:0007669"/>
    <property type="project" value="InterPro"/>
</dbReference>
<dbReference type="PANTHER" id="PTHR45846:SF1">
    <property type="entry name" value="TRNA-DIHYDROURIDINE(47) SYNTHASE [NAD(P)(+)]-LIKE"/>
    <property type="match status" value="1"/>
</dbReference>
<dbReference type="Gene3D" id="1.10.1200.80">
    <property type="entry name" value="Putative flavin oxidoreducatase, domain 2"/>
    <property type="match status" value="1"/>
</dbReference>
<dbReference type="Proteomes" id="UP000258927">
    <property type="component" value="Chromosome"/>
</dbReference>
<evidence type="ECO:0000256" key="12">
    <source>
        <dbReference type="PIRNR" id="PIRNR006621"/>
    </source>
</evidence>
<feature type="binding site" evidence="14">
    <location>
        <position position="142"/>
    </location>
    <ligand>
        <name>FMN</name>
        <dbReference type="ChEBI" id="CHEBI:58210"/>
    </ligand>
</feature>
<evidence type="ECO:0000256" key="10">
    <source>
        <dbReference type="ARBA" id="ARBA00048205"/>
    </source>
</evidence>
<keyword evidence="4 12" id="KW-0285">Flavoprotein</keyword>
<dbReference type="CDD" id="cd02801">
    <property type="entry name" value="DUS_like_FMN"/>
    <property type="match status" value="1"/>
</dbReference>
<keyword evidence="9 12" id="KW-0560">Oxidoreductase</keyword>
<dbReference type="InterPro" id="IPR001269">
    <property type="entry name" value="DUS_fam"/>
</dbReference>
<feature type="binding site" evidence="14">
    <location>
        <begin position="227"/>
        <end position="228"/>
    </location>
    <ligand>
        <name>FMN</name>
        <dbReference type="ChEBI" id="CHEBI:58210"/>
    </ligand>
</feature>
<dbReference type="PANTHER" id="PTHR45846">
    <property type="entry name" value="TRNA-DIHYDROURIDINE(47) SYNTHASE [NAD(P)(+)]-LIKE"/>
    <property type="match status" value="1"/>
</dbReference>
<keyword evidence="6 12" id="KW-0819">tRNA processing</keyword>
<comment type="similarity">
    <text evidence="12">Belongs to the dus family.</text>
</comment>
<dbReference type="InterPro" id="IPR035587">
    <property type="entry name" value="DUS-like_FMN-bd"/>
</dbReference>
<organism evidence="16 17">
    <name type="scientific">Maritalea myrionectae</name>
    <dbReference type="NCBI Taxonomy" id="454601"/>
    <lineage>
        <taxon>Bacteria</taxon>
        <taxon>Pseudomonadati</taxon>
        <taxon>Pseudomonadota</taxon>
        <taxon>Alphaproteobacteria</taxon>
        <taxon>Hyphomicrobiales</taxon>
        <taxon>Devosiaceae</taxon>
        <taxon>Maritalea</taxon>
    </lineage>
</organism>
<evidence type="ECO:0000256" key="7">
    <source>
        <dbReference type="ARBA" id="ARBA00022857"/>
    </source>
</evidence>
<feature type="binding site" evidence="14">
    <location>
        <position position="172"/>
    </location>
    <ligand>
        <name>FMN</name>
        <dbReference type="ChEBI" id="CHEBI:58210"/>
    </ligand>
</feature>
<evidence type="ECO:0000256" key="5">
    <source>
        <dbReference type="ARBA" id="ARBA00022643"/>
    </source>
</evidence>
<evidence type="ECO:0000313" key="17">
    <source>
        <dbReference type="Proteomes" id="UP000258927"/>
    </source>
</evidence>
<keyword evidence="7" id="KW-0521">NADP</keyword>
<evidence type="ECO:0000256" key="14">
    <source>
        <dbReference type="PIRSR" id="PIRSR006621-2"/>
    </source>
</evidence>
<dbReference type="STRING" id="1122213.GCA_000423365_02402"/>
<feature type="binding site" evidence="14">
    <location>
        <position position="73"/>
    </location>
    <ligand>
        <name>FMN</name>
        <dbReference type="ChEBI" id="CHEBI:58210"/>
    </ligand>
</feature>
<dbReference type="KEGG" id="mmyr:MXMO3_02104"/>
<feature type="active site" description="Proton donor" evidence="13">
    <location>
        <position position="103"/>
    </location>
</feature>
<comment type="catalytic activity">
    <reaction evidence="10">
        <text>a 5,6-dihydrouridine in tRNA + NADP(+) = a uridine in tRNA + NADPH + H(+)</text>
        <dbReference type="Rhea" id="RHEA:23624"/>
        <dbReference type="Rhea" id="RHEA-COMP:13339"/>
        <dbReference type="Rhea" id="RHEA-COMP:13887"/>
        <dbReference type="ChEBI" id="CHEBI:15378"/>
        <dbReference type="ChEBI" id="CHEBI:57783"/>
        <dbReference type="ChEBI" id="CHEBI:58349"/>
        <dbReference type="ChEBI" id="CHEBI:65315"/>
        <dbReference type="ChEBI" id="CHEBI:74443"/>
    </reaction>
</comment>